<dbReference type="AlphaFoldDB" id="A0A096AW72"/>
<organism evidence="2 3">
    <name type="scientific">Prevotella amnii DNF00058</name>
    <dbReference type="NCBI Taxonomy" id="1401066"/>
    <lineage>
        <taxon>Bacteria</taxon>
        <taxon>Pseudomonadati</taxon>
        <taxon>Bacteroidota</taxon>
        <taxon>Bacteroidia</taxon>
        <taxon>Bacteroidales</taxon>
        <taxon>Prevotellaceae</taxon>
        <taxon>Prevotella</taxon>
    </lineage>
</organism>
<comment type="caution">
    <text evidence="2">The sequence shown here is derived from an EMBL/GenBank/DDBJ whole genome shotgun (WGS) entry which is preliminary data.</text>
</comment>
<keyword evidence="1" id="KW-1133">Transmembrane helix</keyword>
<evidence type="ECO:0000313" key="2">
    <source>
        <dbReference type="EMBL" id="KGF51050.1"/>
    </source>
</evidence>
<name>A0A096AW72_9BACT</name>
<protein>
    <submittedName>
        <fullName evidence="2">Uncharacterized protein</fullName>
    </submittedName>
</protein>
<proteinExistence type="predicted"/>
<keyword evidence="3" id="KW-1185">Reference proteome</keyword>
<evidence type="ECO:0000313" key="3">
    <source>
        <dbReference type="Proteomes" id="UP000029614"/>
    </source>
</evidence>
<feature type="transmembrane region" description="Helical" evidence="1">
    <location>
        <begin position="57"/>
        <end position="75"/>
    </location>
</feature>
<feature type="transmembrane region" description="Helical" evidence="1">
    <location>
        <begin position="15"/>
        <end position="36"/>
    </location>
</feature>
<sequence length="127" mass="14544">MPFTYKLLINYPLLIAYEYLIGLTGSFTIIGIVMFFSKKYGNNYILTKLGDIGKYTLGIFVMQFFLIEQIGRMFFKITPISRADFPLYDYIVSPLIGIVGLLISYSFVLILSKIKIVNLLFFGGQYS</sequence>
<dbReference type="Proteomes" id="UP000029614">
    <property type="component" value="Unassembled WGS sequence"/>
</dbReference>
<keyword evidence="1" id="KW-0472">Membrane</keyword>
<keyword evidence="1" id="KW-0812">Transmembrane</keyword>
<dbReference type="RefSeq" id="WP_036856662.1">
    <property type="nucleotide sequence ID" value="NZ_JRNU01000053.1"/>
</dbReference>
<gene>
    <name evidence="2" type="ORF">HMPREF9302_08890</name>
</gene>
<reference evidence="2 3" key="1">
    <citation type="submission" date="2014-07" db="EMBL/GenBank/DDBJ databases">
        <authorList>
            <person name="McCorrison J."/>
            <person name="Sanka R."/>
            <person name="Torralba M."/>
            <person name="Gillis M."/>
            <person name="Haft D.H."/>
            <person name="Methe B."/>
            <person name="Sutton G."/>
            <person name="Nelson K.E."/>
        </authorList>
    </citation>
    <scope>NUCLEOTIDE SEQUENCE [LARGE SCALE GENOMIC DNA]</scope>
    <source>
        <strain evidence="2 3">DNF00058</strain>
    </source>
</reference>
<accession>A0A096AW72</accession>
<feature type="transmembrane region" description="Helical" evidence="1">
    <location>
        <begin position="87"/>
        <end position="111"/>
    </location>
</feature>
<dbReference type="EMBL" id="JRNU01000053">
    <property type="protein sequence ID" value="KGF51050.1"/>
    <property type="molecule type" value="Genomic_DNA"/>
</dbReference>
<dbReference type="OrthoDB" id="9816048at2"/>
<evidence type="ECO:0000256" key="1">
    <source>
        <dbReference type="SAM" id="Phobius"/>
    </source>
</evidence>